<dbReference type="Proteomes" id="UP000516373">
    <property type="component" value="Chromosome"/>
</dbReference>
<organism evidence="1 2">
    <name type="scientific">Streptomyces tuirus</name>
    <dbReference type="NCBI Taxonomy" id="68278"/>
    <lineage>
        <taxon>Bacteria</taxon>
        <taxon>Bacillati</taxon>
        <taxon>Actinomycetota</taxon>
        <taxon>Actinomycetes</taxon>
        <taxon>Kitasatosporales</taxon>
        <taxon>Streptomycetaceae</taxon>
        <taxon>Streptomyces</taxon>
    </lineage>
</organism>
<accession>A0A7G1ND28</accession>
<sequence>MGVEIDGFQVPSTDMQMFFLTVLRGSEHFVGGDGIERGETVEQDRLDVHGRSFGIALSDASKSTCCRSGRTVA</sequence>
<reference evidence="1 2" key="1">
    <citation type="journal article" date="2014" name="Int. J. Syst. Evol. Microbiol.">
        <title>Complete genome sequence of Corynebacterium casei LMG S-19264T (=DSM 44701T), isolated from a smear-ripened cheese.</title>
        <authorList>
            <consortium name="US DOE Joint Genome Institute (JGI-PGF)"/>
            <person name="Walter F."/>
            <person name="Albersmeier A."/>
            <person name="Kalinowski J."/>
            <person name="Ruckert C."/>
        </authorList>
    </citation>
    <scope>NUCLEOTIDE SEQUENCE [LARGE SCALE GENOMIC DNA]</scope>
    <source>
        <strain evidence="1 2">JCM 4255</strain>
    </source>
</reference>
<protein>
    <submittedName>
        <fullName evidence="1">Uncharacterized protein</fullName>
    </submittedName>
</protein>
<dbReference type="AlphaFoldDB" id="A0A7G1ND28"/>
<name>A0A7G1ND28_9ACTN</name>
<dbReference type="EMBL" id="AP023439">
    <property type="protein sequence ID" value="BCL20082.1"/>
    <property type="molecule type" value="Genomic_DNA"/>
</dbReference>
<gene>
    <name evidence="1" type="ORF">GCM10017668_19250</name>
</gene>
<dbReference type="KEGG" id="stui:GCM10017668_19250"/>
<evidence type="ECO:0000313" key="2">
    <source>
        <dbReference type="Proteomes" id="UP000516373"/>
    </source>
</evidence>
<evidence type="ECO:0000313" key="1">
    <source>
        <dbReference type="EMBL" id="BCL20082.1"/>
    </source>
</evidence>
<proteinExistence type="predicted"/>